<dbReference type="EMBL" id="JABFAF010265602">
    <property type="protein sequence ID" value="MBA0876677.1"/>
    <property type="molecule type" value="Genomic_DNA"/>
</dbReference>
<evidence type="ECO:0000313" key="1">
    <source>
        <dbReference type="EMBL" id="MBA0876677.1"/>
    </source>
</evidence>
<organism evidence="1 2">
    <name type="scientific">Gossypium schwendimanii</name>
    <name type="common">Cotton</name>
    <dbReference type="NCBI Taxonomy" id="34291"/>
    <lineage>
        <taxon>Eukaryota</taxon>
        <taxon>Viridiplantae</taxon>
        <taxon>Streptophyta</taxon>
        <taxon>Embryophyta</taxon>
        <taxon>Tracheophyta</taxon>
        <taxon>Spermatophyta</taxon>
        <taxon>Magnoliopsida</taxon>
        <taxon>eudicotyledons</taxon>
        <taxon>Gunneridae</taxon>
        <taxon>Pentapetalae</taxon>
        <taxon>rosids</taxon>
        <taxon>malvids</taxon>
        <taxon>Malvales</taxon>
        <taxon>Malvaceae</taxon>
        <taxon>Malvoideae</taxon>
        <taxon>Gossypium</taxon>
    </lineage>
</organism>
<proteinExistence type="predicted"/>
<gene>
    <name evidence="1" type="ORF">Goshw_022421</name>
</gene>
<comment type="caution">
    <text evidence="1">The sequence shown here is derived from an EMBL/GenBank/DDBJ whole genome shotgun (WGS) entry which is preliminary data.</text>
</comment>
<keyword evidence="2" id="KW-1185">Reference proteome</keyword>
<sequence length="21" mass="2371">MLSAKKRAMEADLFEAILVFS</sequence>
<evidence type="ECO:0000313" key="2">
    <source>
        <dbReference type="Proteomes" id="UP000593576"/>
    </source>
</evidence>
<accession>A0A7J9N0P9</accession>
<protein>
    <submittedName>
        <fullName evidence="1">Uncharacterized protein</fullName>
    </submittedName>
</protein>
<reference evidence="1 2" key="1">
    <citation type="journal article" date="2019" name="Genome Biol. Evol.">
        <title>Insights into the evolution of the New World diploid cottons (Gossypium, subgenus Houzingenia) based on genome sequencing.</title>
        <authorList>
            <person name="Grover C.E."/>
            <person name="Arick M.A. 2nd"/>
            <person name="Thrash A."/>
            <person name="Conover J.L."/>
            <person name="Sanders W.S."/>
            <person name="Peterson D.G."/>
            <person name="Frelichowski J.E."/>
            <person name="Scheffler J.A."/>
            <person name="Scheffler B.E."/>
            <person name="Wendel J.F."/>
        </authorList>
    </citation>
    <scope>NUCLEOTIDE SEQUENCE [LARGE SCALE GENOMIC DNA]</scope>
    <source>
        <strain evidence="1">1</strain>
        <tissue evidence="1">Leaf</tissue>
    </source>
</reference>
<name>A0A7J9N0P9_GOSSC</name>
<dbReference type="AlphaFoldDB" id="A0A7J9N0P9"/>
<dbReference type="Proteomes" id="UP000593576">
    <property type="component" value="Unassembled WGS sequence"/>
</dbReference>